<dbReference type="InterPro" id="IPR057279">
    <property type="entry name" value="MGAT4"/>
</dbReference>
<dbReference type="PANTHER" id="PTHR12062:SF33">
    <property type="entry name" value="ALPHA-1,6-MANNOSYL-GLYCOPROTEIN 4-BETA-N-ACETYLGLUCOSAMINYLTRANSFERASE-LIKE"/>
    <property type="match status" value="1"/>
</dbReference>
<dbReference type="GeneID" id="105844802"/>
<protein>
    <submittedName>
        <fullName evidence="3">Alpha-1,3-mannosyl-glycoprotein 4-beta-N-acetylglucosaminyltransferase A isoform X2</fullName>
    </submittedName>
</protein>
<dbReference type="RefSeq" id="XP_065675260.1">
    <property type="nucleotide sequence ID" value="XM_065819188.1"/>
</dbReference>
<proteinExistence type="predicted"/>
<sequence length="303" mass="35716">MSNLLTICGFAFMINVFLHFYIKSFQGICSTDYWEEIFTYDESKKPITRKEVLLAGTVRNSQPYLIIGIPTVYRIYNDTPAVYITKTLESLITPLTDQDKKTVQIIIFIADENPIRRRYLYELIKNNFEKELWEGLINIIGAPRRFYLPLNNIPVTLGDSKERVYWRSKQCLDYVFMFDYIHNQSKYYMHIEDDVVAKSEYYEIVKHKISFSDIQRESLLPWNQKKVLIKEAWVVKNFYISGFIGCLIPSTYLQTMAAFIKILYYEAPVDLIYPQLIDLMKIKIEQHESLFTHIGFQSSSLGT</sequence>
<evidence type="ECO:0000313" key="2">
    <source>
        <dbReference type="Proteomes" id="UP001652625"/>
    </source>
</evidence>
<evidence type="ECO:0000313" key="3">
    <source>
        <dbReference type="RefSeq" id="XP_065675260.1"/>
    </source>
</evidence>
<dbReference type="PANTHER" id="PTHR12062">
    <property type="entry name" value="N-ACETYLGLUCOSAMINYLTRANSFERASE VI"/>
    <property type="match status" value="1"/>
</dbReference>
<dbReference type="InterPro" id="IPR006759">
    <property type="entry name" value="Glyco_transf_54"/>
</dbReference>
<dbReference type="Proteomes" id="UP001652625">
    <property type="component" value="Chromosome 15"/>
</dbReference>
<dbReference type="Pfam" id="PF04666">
    <property type="entry name" value="MGAT4_cons"/>
    <property type="match status" value="1"/>
</dbReference>
<name>A0ABM4DL43_HYDVU</name>
<reference evidence="3" key="1">
    <citation type="submission" date="2025-08" db="UniProtKB">
        <authorList>
            <consortium name="RefSeq"/>
        </authorList>
    </citation>
    <scope>IDENTIFICATION</scope>
</reference>
<organism evidence="2 3">
    <name type="scientific">Hydra vulgaris</name>
    <name type="common">Hydra</name>
    <name type="synonym">Hydra attenuata</name>
    <dbReference type="NCBI Taxonomy" id="6087"/>
    <lineage>
        <taxon>Eukaryota</taxon>
        <taxon>Metazoa</taxon>
        <taxon>Cnidaria</taxon>
        <taxon>Hydrozoa</taxon>
        <taxon>Hydroidolina</taxon>
        <taxon>Anthoathecata</taxon>
        <taxon>Aplanulata</taxon>
        <taxon>Hydridae</taxon>
        <taxon>Hydra</taxon>
    </lineage>
</organism>
<accession>A0ABM4DL43</accession>
<evidence type="ECO:0000259" key="1">
    <source>
        <dbReference type="Pfam" id="PF04666"/>
    </source>
</evidence>
<keyword evidence="2" id="KW-1185">Reference proteome</keyword>
<feature type="domain" description="MGAT4 conserved region" evidence="1">
    <location>
        <begin position="51"/>
        <end position="300"/>
    </location>
</feature>
<gene>
    <name evidence="3" type="primary">LOC105844802</name>
</gene>